<dbReference type="OrthoDB" id="444255at2759"/>
<dbReference type="GO" id="GO:0009100">
    <property type="term" value="P:glycoprotein metabolic process"/>
    <property type="evidence" value="ECO:0007669"/>
    <property type="project" value="UniProtKB-ARBA"/>
</dbReference>
<accession>A0A1D2VB92</accession>
<dbReference type="EMBL" id="KV454489">
    <property type="protein sequence ID" value="ODV58922.1"/>
    <property type="molecule type" value="Genomic_DNA"/>
</dbReference>
<proteinExistence type="predicted"/>
<evidence type="ECO:0000256" key="2">
    <source>
        <dbReference type="ARBA" id="ARBA00022692"/>
    </source>
</evidence>
<evidence type="ECO:0000256" key="1">
    <source>
        <dbReference type="ARBA" id="ARBA00004167"/>
    </source>
</evidence>
<dbReference type="GeneID" id="30964650"/>
<dbReference type="GeneID" id="30964512"/>
<keyword evidence="4" id="KW-0472">Membrane</keyword>
<dbReference type="InterPro" id="IPR009644">
    <property type="entry name" value="FKTN/MNN4/W02B3.4-1"/>
</dbReference>
<dbReference type="RefSeq" id="XP_020044161.1">
    <property type="nucleotide sequence ID" value="XM_020191014.1"/>
</dbReference>
<protein>
    <recommendedName>
        <fullName evidence="5">LicD/FKTN/FKRP nucleotidyltransferase domain-containing protein</fullName>
    </recommendedName>
</protein>
<sequence>MEARLGKIWIPENRYFGLASTKDYNLDHYDFRFFKDITKDDQAHHLAILHRLMRVWFRLCLQFNIPSWINHGSIIGWYFNGLSLPWDADIDVQVPIQSLYKLSKTINNTLIYDYTDFGTFEFGLRGFYFDVNENFLLRNQIGNPNVNNIDARLIDIESGVYIDITALTDFTSQTNNELITKLLLIDIYQKTNRLFEDFFHNMVHCRNYHYYKIEELTPLIPTYYENTITYLPANFLKNIVIEYDTKSINKLEFNDYKFFKYLQLWISSGDCD</sequence>
<comment type="subcellular location">
    <subcellularLocation>
        <location evidence="1">Membrane</location>
        <topology evidence="1">Single-pass membrane protein</topology>
    </subcellularLocation>
</comment>
<name>A0A1D2VB92_9ASCO</name>
<dbReference type="RefSeq" id="XP_020045229.1">
    <property type="nucleotide sequence ID" value="XM_020190876.1"/>
</dbReference>
<dbReference type="InterPro" id="IPR007074">
    <property type="entry name" value="LicD/FKTN/FKRP_NTP_transf"/>
</dbReference>
<dbReference type="PANTHER" id="PTHR15407:SF28">
    <property type="entry name" value="RIBITOL-5-PHOSPHATE TRANSFERASE FKTN"/>
    <property type="match status" value="1"/>
</dbReference>
<feature type="non-terminal residue" evidence="7">
    <location>
        <position position="272"/>
    </location>
</feature>
<evidence type="ECO:0000313" key="8">
    <source>
        <dbReference type="Proteomes" id="UP000095038"/>
    </source>
</evidence>
<dbReference type="AlphaFoldDB" id="A0A1D2VB92"/>
<keyword evidence="3" id="KW-1133">Transmembrane helix</keyword>
<dbReference type="GO" id="GO:0016020">
    <property type="term" value="C:membrane"/>
    <property type="evidence" value="ECO:0007669"/>
    <property type="project" value="UniProtKB-SubCell"/>
</dbReference>
<evidence type="ECO:0000259" key="5">
    <source>
        <dbReference type="Pfam" id="PF04991"/>
    </source>
</evidence>
<organism evidence="7 8">
    <name type="scientific">Ascoidea rubescens DSM 1968</name>
    <dbReference type="NCBI Taxonomy" id="1344418"/>
    <lineage>
        <taxon>Eukaryota</taxon>
        <taxon>Fungi</taxon>
        <taxon>Dikarya</taxon>
        <taxon>Ascomycota</taxon>
        <taxon>Saccharomycotina</taxon>
        <taxon>Saccharomycetes</taxon>
        <taxon>Ascoideaceae</taxon>
        <taxon>Ascoidea</taxon>
    </lineage>
</organism>
<evidence type="ECO:0000256" key="3">
    <source>
        <dbReference type="ARBA" id="ARBA00022989"/>
    </source>
</evidence>
<dbReference type="Proteomes" id="UP000095038">
    <property type="component" value="Unassembled WGS sequence"/>
</dbReference>
<keyword evidence="8" id="KW-1185">Reference proteome</keyword>
<keyword evidence="2" id="KW-0812">Transmembrane</keyword>
<gene>
    <name evidence="7" type="ORF">ASCRUDRAFT_38674</name>
    <name evidence="6" type="ORF">ASCRUDRAFT_40273</name>
</gene>
<reference evidence="7" key="1">
    <citation type="journal article" date="2016" name="Proc. Natl. Acad. Sci. U.S.A.">
        <title>Comparative genomics of biotechnologically important yeasts.</title>
        <authorList>
            <person name="Riley R."/>
            <person name="Haridas S."/>
            <person name="Wolfe K.H."/>
            <person name="Lopes M.R."/>
            <person name="Hittinger C.T."/>
            <person name="Goeker M."/>
            <person name="Salamov A.A."/>
            <person name="Wisecaver J.H."/>
            <person name="Long T.M."/>
            <person name="Calvey C.H."/>
            <person name="Aerts A.L."/>
            <person name="Barry K.W."/>
            <person name="Choi C."/>
            <person name="Clum A."/>
            <person name="Coughlan A.Y."/>
            <person name="Deshpande S."/>
            <person name="Douglass A.P."/>
            <person name="Hanson S.J."/>
            <person name="Klenk H.-P."/>
            <person name="LaButti K.M."/>
            <person name="Lapidus A."/>
            <person name="Lindquist E.A."/>
            <person name="Lipzen A.M."/>
            <person name="Meier-Kolthoff J.P."/>
            <person name="Ohm R.A."/>
            <person name="Otillar R.P."/>
            <person name="Pangilinan J.L."/>
            <person name="Peng Y."/>
            <person name="Rokas A."/>
            <person name="Rosa C.A."/>
            <person name="Scheuner C."/>
            <person name="Sibirny A.A."/>
            <person name="Slot J.C."/>
            <person name="Stielow J.B."/>
            <person name="Sun H."/>
            <person name="Kurtzman C.P."/>
            <person name="Blackwell M."/>
            <person name="Grigoriev I.V."/>
            <person name="Jeffries T.W."/>
        </authorList>
    </citation>
    <scope>NUCLEOTIDE SEQUENCE</scope>
    <source>
        <strain evidence="7">DSM 1968</strain>
    </source>
</reference>
<dbReference type="PANTHER" id="PTHR15407">
    <property type="entry name" value="FUKUTIN-RELATED"/>
    <property type="match status" value="1"/>
</dbReference>
<evidence type="ECO:0000313" key="7">
    <source>
        <dbReference type="EMBL" id="ODV58922.1"/>
    </source>
</evidence>
<evidence type="ECO:0000256" key="4">
    <source>
        <dbReference type="ARBA" id="ARBA00023136"/>
    </source>
</evidence>
<evidence type="ECO:0000313" key="6">
    <source>
        <dbReference type="EMBL" id="ODV57854.1"/>
    </source>
</evidence>
<dbReference type="Pfam" id="PF04991">
    <property type="entry name" value="LicD"/>
    <property type="match status" value="1"/>
</dbReference>
<reference evidence="8" key="2">
    <citation type="submission" date="2016-05" db="EMBL/GenBank/DDBJ databases">
        <title>Comparative genomics of biotechnologically important yeasts.</title>
        <authorList>
            <consortium name="DOE Joint Genome Institute"/>
            <person name="Riley R."/>
            <person name="Haridas S."/>
            <person name="Wolfe K.H."/>
            <person name="Lopes M.R."/>
            <person name="Hittinger C.T."/>
            <person name="Goker M."/>
            <person name="Salamov A."/>
            <person name="Wisecaver J."/>
            <person name="Long T.M."/>
            <person name="Aerts A.L."/>
            <person name="Barry K."/>
            <person name="Choi C."/>
            <person name="Clum A."/>
            <person name="Coughlan A.Y."/>
            <person name="Deshpande S."/>
            <person name="Douglass A.P."/>
            <person name="Hanson S.J."/>
            <person name="Klenk H.-P."/>
            <person name="Labutti K."/>
            <person name="Lapidus A."/>
            <person name="Lindquist E."/>
            <person name="Lipzen A."/>
            <person name="Meier-Kolthoff J.P."/>
            <person name="Ohm R.A."/>
            <person name="Otillar R.P."/>
            <person name="Pangilinan J."/>
            <person name="Peng Y."/>
            <person name="Rokas A."/>
            <person name="Rosa C.A."/>
            <person name="Scheuner C."/>
            <person name="Sibirny A.A."/>
            <person name="Slot J.C."/>
            <person name="Stielow J.B."/>
            <person name="Sun H."/>
            <person name="Kurtzman C.P."/>
            <person name="Blackwell M."/>
            <person name="Grigoriev I.V."/>
            <person name="Jeffries T.W."/>
        </authorList>
    </citation>
    <scope>NUCLEOTIDE SEQUENCE [LARGE SCALE GENOMIC DNA]</scope>
    <source>
        <strain evidence="8">DSM 1968</strain>
    </source>
</reference>
<feature type="domain" description="LicD/FKTN/FKRP nucleotidyltransferase" evidence="5">
    <location>
        <begin position="60"/>
        <end position="179"/>
    </location>
</feature>
<dbReference type="EMBL" id="KV454502">
    <property type="protein sequence ID" value="ODV57854.1"/>
    <property type="molecule type" value="Genomic_DNA"/>
</dbReference>